<evidence type="ECO:0000313" key="2">
    <source>
        <dbReference type="EMBL" id="CAG8303869.1"/>
    </source>
</evidence>
<dbReference type="AlphaFoldDB" id="A0A9W4N901"/>
<protein>
    <submittedName>
        <fullName evidence="2">Uncharacterized protein</fullName>
    </submittedName>
</protein>
<evidence type="ECO:0000256" key="1">
    <source>
        <dbReference type="SAM" id="MobiDB-lite"/>
    </source>
</evidence>
<evidence type="ECO:0000313" key="3">
    <source>
        <dbReference type="Proteomes" id="UP001152649"/>
    </source>
</evidence>
<proteinExistence type="predicted"/>
<feature type="region of interest" description="Disordered" evidence="1">
    <location>
        <begin position="304"/>
        <end position="332"/>
    </location>
</feature>
<accession>A0A9W4N901</accession>
<feature type="compositionally biased region" description="Low complexity" evidence="1">
    <location>
        <begin position="321"/>
        <end position="332"/>
    </location>
</feature>
<reference evidence="2" key="1">
    <citation type="submission" date="2021-07" db="EMBL/GenBank/DDBJ databases">
        <authorList>
            <person name="Branca A.L. A."/>
        </authorList>
    </citation>
    <scope>NUCLEOTIDE SEQUENCE</scope>
</reference>
<keyword evidence="3" id="KW-1185">Reference proteome</keyword>
<organism evidence="2 3">
    <name type="scientific">Penicillium salamii</name>
    <dbReference type="NCBI Taxonomy" id="1612424"/>
    <lineage>
        <taxon>Eukaryota</taxon>
        <taxon>Fungi</taxon>
        <taxon>Dikarya</taxon>
        <taxon>Ascomycota</taxon>
        <taxon>Pezizomycotina</taxon>
        <taxon>Eurotiomycetes</taxon>
        <taxon>Eurotiomycetidae</taxon>
        <taxon>Eurotiales</taxon>
        <taxon>Aspergillaceae</taxon>
        <taxon>Penicillium</taxon>
    </lineage>
</organism>
<gene>
    <name evidence="2" type="ORF">PSALAMII_LOCUS1942</name>
</gene>
<dbReference type="EMBL" id="CAJVPG010000067">
    <property type="protein sequence ID" value="CAG8303869.1"/>
    <property type="molecule type" value="Genomic_DNA"/>
</dbReference>
<dbReference type="OrthoDB" id="249612at2759"/>
<comment type="caution">
    <text evidence="2">The sequence shown here is derived from an EMBL/GenBank/DDBJ whole genome shotgun (WGS) entry which is preliminary data.</text>
</comment>
<name>A0A9W4N901_9EURO</name>
<dbReference type="Proteomes" id="UP001152649">
    <property type="component" value="Unassembled WGS sequence"/>
</dbReference>
<sequence>MGITESKILQVKLAAACSDAEDNGRNQVLHVLSDKQFIDCLTTIWRNLPDRSKKQINPISRIRPKHPQKAEKGSIRLPEPLKKNLIQWQGDHTSFWNIQRAHSPSESCHITAIYHELTKMEIQNSGDMVRMRFLKVFFHHLKVRFCATNLGLDAVEWMTRKVILAGAYQAEKDEISAKIRAWALVGSRYDSLCRDIGEYNVAQDYTYLGTLIRLPEEFTDRYMLKELRVKGRDREDVLDSLARRGVGKVDHVAEMDRLANDIFLKLWESIDSSTTDEAPHGGMFVSLKDWRILQSTRVIKLQNKVPQATQRPDHETNINHASSTSTIPTPASESVIREGASDCQDVGISRSMSMIDSRTADCTMTASATSHSDNTSQVHPVDSDYLDTMNVMPHMENASRIHPMDAVYPDTMHVMPHMDNTSRIHPMDAVYPDTMHVMPHMDNTSRIHPMDAMYPDTMNVMPHMNTASRIHPMDAMYPDTMNVMPHMDTASRIHPMDAMYPDTMNVMPHMDTASRIHPMDAVYPDTMNVMPHMNTASRIHPMDAVYPDTMNVMPHMNTASRIHPIHPMDAVYPDTMNVMPHMNTASRIHPTDADYTMGGAPHGGRGQIYDGCVVNTSICT</sequence>